<sequence length="234" mass="26305">MTKKLILLRHGFDPADDRVVTYATMNGFEPIILRPFAGDKIPPMSDDIVGSVIYGGPFCVFDEADHPFLLDEANWIQQCLDADIPLLGICQGAQQIARLKGAKVGPPESGMHEFGYYPITATEEGKDFLPETIHVAELHYHTFEIPEGAVHLASSALYPNQAFRIGEKVYGFQFHPECTIEGFRRWQETRQHRYAEPGVQSRAEQDALMMQADAEQAKWFYAFLAKLFPAQSPA</sequence>
<comment type="caution">
    <text evidence="2">The sequence shown here is derived from an EMBL/GenBank/DDBJ whole genome shotgun (WGS) entry which is preliminary data.</text>
</comment>
<protein>
    <submittedName>
        <fullName evidence="2">Glutamine amidotransferase</fullName>
    </submittedName>
</protein>
<feature type="domain" description="Glutamine amidotransferase" evidence="1">
    <location>
        <begin position="53"/>
        <end position="180"/>
    </location>
</feature>
<name>A0ABU0W0R5_9RHOB</name>
<keyword evidence="2" id="KW-0315">Glutamine amidotransferase</keyword>
<evidence type="ECO:0000259" key="1">
    <source>
        <dbReference type="Pfam" id="PF00117"/>
    </source>
</evidence>
<dbReference type="PANTHER" id="PTHR42695">
    <property type="entry name" value="GLUTAMINE AMIDOTRANSFERASE YLR126C-RELATED"/>
    <property type="match status" value="1"/>
</dbReference>
<keyword evidence="3" id="KW-1185">Reference proteome</keyword>
<dbReference type="CDD" id="cd01741">
    <property type="entry name" value="GATase1_1"/>
    <property type="match status" value="1"/>
</dbReference>
<evidence type="ECO:0000313" key="3">
    <source>
        <dbReference type="Proteomes" id="UP001239680"/>
    </source>
</evidence>
<dbReference type="InterPro" id="IPR044992">
    <property type="entry name" value="ChyE-like"/>
</dbReference>
<dbReference type="Proteomes" id="UP001239680">
    <property type="component" value="Unassembled WGS sequence"/>
</dbReference>
<proteinExistence type="predicted"/>
<gene>
    <name evidence="2" type="ORF">Q9295_14635</name>
</gene>
<reference evidence="2 3" key="1">
    <citation type="submission" date="2023-08" db="EMBL/GenBank/DDBJ databases">
        <title>Characterization of two Paracoccaceae strains isolated from Phycosphere and proposal of Xinfangfangia lacusdiani sp. nov.</title>
        <authorList>
            <person name="Deng Y."/>
            <person name="Zhang Y.Q."/>
        </authorList>
    </citation>
    <scope>NUCLEOTIDE SEQUENCE [LARGE SCALE GENOMIC DNA]</scope>
    <source>
        <strain evidence="2 3">CPCC 101601</strain>
    </source>
</reference>
<dbReference type="Pfam" id="PF00117">
    <property type="entry name" value="GATase"/>
    <property type="match status" value="1"/>
</dbReference>
<dbReference type="EMBL" id="JAVDBT010000014">
    <property type="protein sequence ID" value="MDQ2067612.1"/>
    <property type="molecule type" value="Genomic_DNA"/>
</dbReference>
<dbReference type="RefSeq" id="WP_306681315.1">
    <property type="nucleotide sequence ID" value="NZ_JAVDBT010000014.1"/>
</dbReference>
<dbReference type="SUPFAM" id="SSF52317">
    <property type="entry name" value="Class I glutamine amidotransferase-like"/>
    <property type="match status" value="1"/>
</dbReference>
<dbReference type="Gene3D" id="3.40.50.880">
    <property type="match status" value="1"/>
</dbReference>
<evidence type="ECO:0000313" key="2">
    <source>
        <dbReference type="EMBL" id="MDQ2067612.1"/>
    </source>
</evidence>
<dbReference type="InterPro" id="IPR029062">
    <property type="entry name" value="Class_I_gatase-like"/>
</dbReference>
<dbReference type="PANTHER" id="PTHR42695:SF5">
    <property type="entry name" value="GLUTAMINE AMIDOTRANSFERASE YLR126C-RELATED"/>
    <property type="match status" value="1"/>
</dbReference>
<organism evidence="2 3">
    <name type="scientific">Pseudogemmobacter lacusdianii</name>
    <dbReference type="NCBI Taxonomy" id="3069608"/>
    <lineage>
        <taxon>Bacteria</taxon>
        <taxon>Pseudomonadati</taxon>
        <taxon>Pseudomonadota</taxon>
        <taxon>Alphaproteobacteria</taxon>
        <taxon>Rhodobacterales</taxon>
        <taxon>Paracoccaceae</taxon>
        <taxon>Pseudogemmobacter</taxon>
    </lineage>
</organism>
<accession>A0ABU0W0R5</accession>
<dbReference type="InterPro" id="IPR017926">
    <property type="entry name" value="GATASE"/>
</dbReference>
<dbReference type="PROSITE" id="PS51273">
    <property type="entry name" value="GATASE_TYPE_1"/>
    <property type="match status" value="1"/>
</dbReference>